<feature type="active site" evidence="8">
    <location>
        <position position="365"/>
    </location>
</feature>
<dbReference type="GO" id="GO:0070005">
    <property type="term" value="F:cysteine-type aminopeptidase activity"/>
    <property type="evidence" value="ECO:0007669"/>
    <property type="project" value="InterPro"/>
</dbReference>
<dbReference type="GO" id="GO:0009636">
    <property type="term" value="P:response to toxic substance"/>
    <property type="evidence" value="ECO:0007669"/>
    <property type="project" value="TreeGrafter"/>
</dbReference>
<dbReference type="PANTHER" id="PTHR10363:SF2">
    <property type="entry name" value="BLEOMYCIN HYDROLASE"/>
    <property type="match status" value="1"/>
</dbReference>
<dbReference type="InterPro" id="IPR000169">
    <property type="entry name" value="Pept_cys_AS"/>
</dbReference>
<keyword evidence="10" id="KW-1185">Reference proteome</keyword>
<dbReference type="GO" id="GO:0004197">
    <property type="term" value="F:cysteine-type endopeptidase activity"/>
    <property type="evidence" value="ECO:0007669"/>
    <property type="project" value="UniProtKB-EC"/>
</dbReference>
<comment type="catalytic activity">
    <reaction evidence="1 7">
        <text>Inactivates bleomycin B2 (a cytotoxic glycometallopeptide) by hydrolysis of a carboxyamide bond of beta-aminoalanine, but also shows general aminopeptidase activity. The specificity varies somewhat with source, but amino acid arylamides of Met, Leu and Ala are preferred.</text>
        <dbReference type="EC" id="3.4.22.40"/>
    </reaction>
</comment>
<evidence type="ECO:0000256" key="8">
    <source>
        <dbReference type="PIRSR" id="PIRSR005700-1"/>
    </source>
</evidence>
<feature type="active site" evidence="8">
    <location>
        <position position="386"/>
    </location>
</feature>
<dbReference type="PIRSF" id="PIRSF005700">
    <property type="entry name" value="PepC"/>
    <property type="match status" value="1"/>
</dbReference>
<dbReference type="GO" id="GO:0006508">
    <property type="term" value="P:proteolysis"/>
    <property type="evidence" value="ECO:0007669"/>
    <property type="project" value="UniProtKB-KW"/>
</dbReference>
<reference evidence="9" key="1">
    <citation type="submission" date="2025-08" db="UniProtKB">
        <authorList>
            <consortium name="Ensembl"/>
        </authorList>
    </citation>
    <scope>IDENTIFICATION</scope>
</reference>
<reference evidence="9" key="2">
    <citation type="submission" date="2025-09" db="UniProtKB">
        <authorList>
            <consortium name="Ensembl"/>
        </authorList>
    </citation>
    <scope>IDENTIFICATION</scope>
</reference>
<evidence type="ECO:0000256" key="4">
    <source>
        <dbReference type="ARBA" id="ARBA00022670"/>
    </source>
</evidence>
<dbReference type="GO" id="GO:0005737">
    <property type="term" value="C:cytoplasm"/>
    <property type="evidence" value="ECO:0007669"/>
    <property type="project" value="UniProtKB-SubCell"/>
</dbReference>
<dbReference type="CDD" id="cd00585">
    <property type="entry name" value="Peptidase_C1B"/>
    <property type="match status" value="1"/>
</dbReference>
<sequence>MSFEAITEDELKKFKKEFAESKSEAVQGAVMAQGIPAVSINKSVEALMTHQYSINVESGDITNQKRSGRCWMFAATNVMRLEVMKKLKIKNMELSQAYPLFWDKLEKSNFFLENILKTIDEPNGSRITDFLLSSPIGDGGQWTMFVNLVEKYGVCPKDVYPETASSSNTQAMDKYITLKLREYACTLRKLHQEEKKTVEELRPLKEKMLSEVYHILAVCLGEPPVKFTYEYVDEDKKFGRIADITPKEFFDKYVGLKLDDYVSVLSCPGPRYPFEKAFTVKYLNNVEGGNKVLYINLPIERVKELVIKQLSDNRVVWFGSDVGQFSYTPDGVMSTEMWNVNKVLGTEFGMTKAERVDYGESLMTHAMVITGVNLVDNKPNRWRVENSWGDAIGDKGYFVMSDDWFNEFVYQAVIDKKYLTEDEVKILEQDPIELEAWDPMGSLAL</sequence>
<dbReference type="Gene3D" id="3.90.70.10">
    <property type="entry name" value="Cysteine proteinases"/>
    <property type="match status" value="1"/>
</dbReference>
<comment type="subcellular location">
    <subcellularLocation>
        <location evidence="7">Cytoplasm</location>
    </subcellularLocation>
</comment>
<dbReference type="Proteomes" id="UP000694408">
    <property type="component" value="Unplaced"/>
</dbReference>
<dbReference type="PANTHER" id="PTHR10363">
    <property type="entry name" value="BLEOMYCIN HYDROLASE"/>
    <property type="match status" value="1"/>
</dbReference>
<dbReference type="PROSITE" id="PS00139">
    <property type="entry name" value="THIOL_PROTEASE_CYS"/>
    <property type="match status" value="1"/>
</dbReference>
<feature type="active site" evidence="8">
    <location>
        <position position="70"/>
    </location>
</feature>
<dbReference type="OMA" id="KESMMTH"/>
<comment type="similarity">
    <text evidence="7">Belongs to the peptidase C1 family.</text>
</comment>
<accession>A0A8C5IH71</accession>
<evidence type="ECO:0000313" key="9">
    <source>
        <dbReference type="Ensembl" id="ENSJHYP00000002868.1"/>
    </source>
</evidence>
<dbReference type="GO" id="GO:0043418">
    <property type="term" value="P:homocysteine catabolic process"/>
    <property type="evidence" value="ECO:0007669"/>
    <property type="project" value="TreeGrafter"/>
</dbReference>
<evidence type="ECO:0000256" key="7">
    <source>
        <dbReference type="PIRNR" id="PIRNR005700"/>
    </source>
</evidence>
<protein>
    <recommendedName>
        <fullName evidence="3 7">Bleomycin hydrolase</fullName>
        <ecNumber evidence="2 7">3.4.22.40</ecNumber>
    </recommendedName>
</protein>
<keyword evidence="6 7" id="KW-0788">Thiol protease</keyword>
<dbReference type="Pfam" id="PF03051">
    <property type="entry name" value="Peptidase_C1_2"/>
    <property type="match status" value="1"/>
</dbReference>
<dbReference type="EC" id="3.4.22.40" evidence="2 7"/>
<keyword evidence="7" id="KW-0963">Cytoplasm</keyword>
<evidence type="ECO:0000256" key="6">
    <source>
        <dbReference type="ARBA" id="ARBA00022807"/>
    </source>
</evidence>
<evidence type="ECO:0000256" key="1">
    <source>
        <dbReference type="ARBA" id="ARBA00000423"/>
    </source>
</evidence>
<dbReference type="InterPro" id="IPR025660">
    <property type="entry name" value="Pept_his_AS"/>
</dbReference>
<evidence type="ECO:0000256" key="3">
    <source>
        <dbReference type="ARBA" id="ARBA00022227"/>
    </source>
</evidence>
<dbReference type="InterPro" id="IPR038765">
    <property type="entry name" value="Papain-like_cys_pep_sf"/>
</dbReference>
<keyword evidence="4 7" id="KW-0645">Protease</keyword>
<dbReference type="Ensembl" id="ENSJHYT00000003529.1">
    <property type="protein sequence ID" value="ENSJHYP00000002868.1"/>
    <property type="gene ID" value="ENSJHYG00000002394.1"/>
</dbReference>
<evidence type="ECO:0000256" key="5">
    <source>
        <dbReference type="ARBA" id="ARBA00022801"/>
    </source>
</evidence>
<dbReference type="PROSITE" id="PS00639">
    <property type="entry name" value="THIOL_PROTEASE_HIS"/>
    <property type="match status" value="1"/>
</dbReference>
<keyword evidence="5 7" id="KW-0378">Hydrolase</keyword>
<evidence type="ECO:0000313" key="10">
    <source>
        <dbReference type="Proteomes" id="UP000694408"/>
    </source>
</evidence>
<dbReference type="AlphaFoldDB" id="A0A8C5IH71"/>
<name>A0A8C5IH71_JUNHY</name>
<dbReference type="SUPFAM" id="SSF54001">
    <property type="entry name" value="Cysteine proteinases"/>
    <property type="match status" value="1"/>
</dbReference>
<evidence type="ECO:0000256" key="2">
    <source>
        <dbReference type="ARBA" id="ARBA00012465"/>
    </source>
</evidence>
<proteinExistence type="inferred from homology"/>
<dbReference type="InterPro" id="IPR004134">
    <property type="entry name" value="Peptidase_C1B"/>
</dbReference>
<organism evidence="9 10">
    <name type="scientific">Junco hyemalis</name>
    <name type="common">Dark-eyed junco</name>
    <dbReference type="NCBI Taxonomy" id="40217"/>
    <lineage>
        <taxon>Eukaryota</taxon>
        <taxon>Metazoa</taxon>
        <taxon>Chordata</taxon>
        <taxon>Craniata</taxon>
        <taxon>Vertebrata</taxon>
        <taxon>Euteleostomi</taxon>
        <taxon>Archelosauria</taxon>
        <taxon>Archosauria</taxon>
        <taxon>Dinosauria</taxon>
        <taxon>Saurischia</taxon>
        <taxon>Theropoda</taxon>
        <taxon>Coelurosauria</taxon>
        <taxon>Aves</taxon>
        <taxon>Neognathae</taxon>
        <taxon>Neoaves</taxon>
        <taxon>Telluraves</taxon>
        <taxon>Australaves</taxon>
        <taxon>Passeriformes</taxon>
        <taxon>Passerellidae</taxon>
        <taxon>Junco</taxon>
    </lineage>
</organism>